<evidence type="ECO:0000256" key="1">
    <source>
        <dbReference type="SAM" id="SignalP"/>
    </source>
</evidence>
<organism evidence="3 4">
    <name type="scientific">Algibacter lectus</name>
    <dbReference type="NCBI Taxonomy" id="221126"/>
    <lineage>
        <taxon>Bacteria</taxon>
        <taxon>Pseudomonadati</taxon>
        <taxon>Bacteroidota</taxon>
        <taxon>Flavobacteriia</taxon>
        <taxon>Flavobacteriales</taxon>
        <taxon>Flavobacteriaceae</taxon>
        <taxon>Algibacter</taxon>
    </lineage>
</organism>
<feature type="chain" id="PRO_5001868049" description="SusD-like N-terminal domain-containing protein" evidence="1">
    <location>
        <begin position="25"/>
        <end position="522"/>
    </location>
</feature>
<comment type="caution">
    <text evidence="3">The sequence shown here is derived from an EMBL/GenBank/DDBJ whole genome shotgun (WGS) entry which is preliminary data.</text>
</comment>
<reference evidence="3" key="1">
    <citation type="journal article" date="2014" name="Genome Announc.">
        <title>Draft Genome Sequences of Marine Flavobacterium Algibacter lectus Strains SS8 and NR4.</title>
        <authorList>
            <person name="Takatani N."/>
            <person name="Nakanishi M."/>
            <person name="Meirelles P."/>
            <person name="Mino S."/>
            <person name="Suda W."/>
            <person name="Oshima K."/>
            <person name="Hattori M."/>
            <person name="Ohkuma M."/>
            <person name="Hosokawa M."/>
            <person name="Miyashita K."/>
            <person name="Thompson F.L."/>
            <person name="Niwa A."/>
            <person name="Sawabe T."/>
            <person name="Sawabe T."/>
        </authorList>
    </citation>
    <scope>NUCLEOTIDE SEQUENCE [LARGE SCALE GENOMIC DNA]</scope>
    <source>
        <strain evidence="3">JCM 19274</strain>
    </source>
</reference>
<gene>
    <name evidence="3" type="ORF">JCM19274_1475</name>
</gene>
<evidence type="ECO:0000313" key="4">
    <source>
        <dbReference type="Proteomes" id="UP000029643"/>
    </source>
</evidence>
<accession>A0A090WZI9</accession>
<evidence type="ECO:0000259" key="2">
    <source>
        <dbReference type="Pfam" id="PF14322"/>
    </source>
</evidence>
<dbReference type="RefSeq" id="WP_042499181.1">
    <property type="nucleotide sequence ID" value="NZ_BBNU01000012.1"/>
</dbReference>
<dbReference type="InterPro" id="IPR033985">
    <property type="entry name" value="SusD-like_N"/>
</dbReference>
<keyword evidence="1" id="KW-0732">Signal</keyword>
<name>A0A090WZI9_9FLAO</name>
<dbReference type="SUPFAM" id="SSF48452">
    <property type="entry name" value="TPR-like"/>
    <property type="match status" value="1"/>
</dbReference>
<sequence>MKNIKILFQALLLSLFVVSCNDFLDELPDNRAELDNATKIRKLLVSAYPESTHALYTELSSDNVDDAGTSNPYGERIDSQMAYWEDVTETSNDDPLGAWESAYLAIAHANQALAAIEELGTPDNLLPEKGEALVARAYGHFVLVNVFCKHYNEQSSITDLGVPFLEDPETTLNPSYERGTVAEVYEKINADIENGLPLIDDSIYDVPSYHFNVRAANAFAARFNLYYQKWQKAKDYATAALGSNPANALRDWDALGNLPRTTTVVTNAYIEDNSNLLVQAYTSSMGVVFGAYYSGARFNHSRKIADEQTSLAPLPWNPTSSLSTFAHKFRPFNYSATNLDKSLLYKIPYRFEYTDPVAQIGYSKTILVPFTTDETLLVRAEANIMLGLFDAGLDDINTWSTNFYANPGTVTLADVNSFYNSLDYSSGTNITQKKELNPKFTVTAGDQENLIHYVLQCRRVLTLHEGLRWFDIKRYGIPVSRFLIGLNNAISVNAELEADDPPRKALQIPQDVVSAGITPNPR</sequence>
<dbReference type="Pfam" id="PF14322">
    <property type="entry name" value="SusD-like_3"/>
    <property type="match status" value="1"/>
</dbReference>
<dbReference type="InterPro" id="IPR011990">
    <property type="entry name" value="TPR-like_helical_dom_sf"/>
</dbReference>
<evidence type="ECO:0000313" key="3">
    <source>
        <dbReference type="EMBL" id="GAL80849.1"/>
    </source>
</evidence>
<dbReference type="Proteomes" id="UP000029643">
    <property type="component" value="Unassembled WGS sequence"/>
</dbReference>
<dbReference type="AlphaFoldDB" id="A0A090WZI9"/>
<dbReference type="STRING" id="221126.SAMN04489722_109109"/>
<feature type="domain" description="SusD-like N-terminal" evidence="2">
    <location>
        <begin position="22"/>
        <end position="225"/>
    </location>
</feature>
<dbReference type="PROSITE" id="PS51257">
    <property type="entry name" value="PROKAR_LIPOPROTEIN"/>
    <property type="match status" value="1"/>
</dbReference>
<dbReference type="Gene3D" id="1.25.40.390">
    <property type="match status" value="1"/>
</dbReference>
<feature type="signal peptide" evidence="1">
    <location>
        <begin position="1"/>
        <end position="24"/>
    </location>
</feature>
<proteinExistence type="predicted"/>
<protein>
    <recommendedName>
        <fullName evidence="2">SusD-like N-terminal domain-containing protein</fullName>
    </recommendedName>
</protein>
<dbReference type="EMBL" id="BBNU01000012">
    <property type="protein sequence ID" value="GAL80849.1"/>
    <property type="molecule type" value="Genomic_DNA"/>
</dbReference>